<gene>
    <name evidence="6" type="ORF">HKI87_08g52570</name>
</gene>
<dbReference type="PANTHER" id="PTHR11225">
    <property type="entry name" value="NUCLEAR PORE COMPLEX PROTEIN NUP93 NUCLEOPORIN NUP93 DEAD EYE PROTEIN"/>
    <property type="match status" value="1"/>
</dbReference>
<name>A0AAX4PD28_9CHLO</name>
<accession>A0AAX4PD28</accession>
<keyword evidence="3 4" id="KW-0539">Nucleus</keyword>
<sequence length="859" mass="94706">MATPTGGKTPIMPALEALLQQTANVAANADPLGLPSIERGVDQLVEATARLAKRSSRTQQTNEALSAARLLASEGIDTQLLNRDLREVEIQPTLEEVLPESCSLEEWLAQVQEVSVLSAVRDSQASTQETFKQKLSDITSLEWQNARNKFVQSSQAPQAKVYQDGGSSGMEEDGQDPTISPRAASFIEVVRKVNRAMASGIPYDALREVSRANQEMAQQDRHGGAQPATNTSLQSLWQVVSSVLSPARPGHQPESKEEIASMRASLCKSARRHLERDYATYVNEEIEQHPQLAMLGGSPSRLQQIRAFLRIRFSDKGALDFDVAGGIDTFWHQLYFCFRCGYIQEAIELVESVGEGLVAGDVHAANVSSLPDYIREWQEKGELGASNQAMVRLDGERILREQDRSSFGKNQYRILIYTILCADRHLAENVLSDQYLFTNIEDFLWFKLVLVREGQLTTLTSSTYTHEEPHRLAELQQQLAQYPANYYTRDGKEPLLYAILLLLTLQFEGCVQYLATYSPGGGLGGDQAYPYAIEAVHLCVIFSYYGVFELGTDIRSRGSALCSDIVHDYGQNFAVRDPATAFEYYCLAAEVKGGGYVSVIQTQGQLLRELLNQSRAFGTLLGAGGSGSGAVLSKLKPDKQQRQDIIVSAAVGCVQNAQFHEAMELFMHAGKPFNALEIINKRYSDAISAAAAEPGQGVDLDDLEQRGNAALQDLESQQEVDIRSKREEVGAFETLLLARKLFRAFREGAYKECFGLLPEFSFLPIRPEQVSKFASDAGGLHIAVKEKLPQIVKIAGIAISEVMQERRATQRTPTAASMISSSSQELKTRLHALALYSGYVKIIPESVATELNIILNGLT</sequence>
<keyword evidence="4" id="KW-0509">mRNA transport</keyword>
<comment type="similarity">
    <text evidence="2 4">Belongs to the nucleoporin interacting component (NIC) family.</text>
</comment>
<dbReference type="Proteomes" id="UP001472866">
    <property type="component" value="Chromosome 08"/>
</dbReference>
<keyword evidence="4" id="KW-0813">Transport</keyword>
<dbReference type="GO" id="GO:0005643">
    <property type="term" value="C:nuclear pore"/>
    <property type="evidence" value="ECO:0007669"/>
    <property type="project" value="UniProtKB-SubCell"/>
</dbReference>
<dbReference type="AlphaFoldDB" id="A0AAX4PD28"/>
<keyword evidence="4" id="KW-0653">Protein transport</keyword>
<evidence type="ECO:0000313" key="6">
    <source>
        <dbReference type="EMBL" id="WZN63706.1"/>
    </source>
</evidence>
<keyword evidence="4" id="KW-0472">Membrane</keyword>
<evidence type="ECO:0000313" key="7">
    <source>
        <dbReference type="Proteomes" id="UP001472866"/>
    </source>
</evidence>
<protein>
    <recommendedName>
        <fullName evidence="4">Nuclear pore protein</fullName>
    </recommendedName>
</protein>
<dbReference type="PANTHER" id="PTHR11225:SF4">
    <property type="entry name" value="NUCLEAR PORE COMPLEX PROTEIN NUP93"/>
    <property type="match status" value="1"/>
</dbReference>
<keyword evidence="7" id="KW-1185">Reference proteome</keyword>
<keyword evidence="4" id="KW-0811">Translocation</keyword>
<dbReference type="Pfam" id="PF04097">
    <property type="entry name" value="Nic96"/>
    <property type="match status" value="1"/>
</dbReference>
<feature type="region of interest" description="Disordered" evidence="5">
    <location>
        <begin position="152"/>
        <end position="179"/>
    </location>
</feature>
<evidence type="ECO:0000256" key="3">
    <source>
        <dbReference type="ARBA" id="ARBA00023242"/>
    </source>
</evidence>
<keyword evidence="4" id="KW-0906">Nuclear pore complex</keyword>
<dbReference type="GO" id="GO:0006606">
    <property type="term" value="P:protein import into nucleus"/>
    <property type="evidence" value="ECO:0007669"/>
    <property type="project" value="TreeGrafter"/>
</dbReference>
<dbReference type="InterPro" id="IPR007231">
    <property type="entry name" value="Nucleoporin_int_Nup93/Nic96"/>
</dbReference>
<organism evidence="6 7">
    <name type="scientific">Chloropicon roscoffensis</name>
    <dbReference type="NCBI Taxonomy" id="1461544"/>
    <lineage>
        <taxon>Eukaryota</taxon>
        <taxon>Viridiplantae</taxon>
        <taxon>Chlorophyta</taxon>
        <taxon>Chloropicophyceae</taxon>
        <taxon>Chloropicales</taxon>
        <taxon>Chloropicaceae</taxon>
        <taxon>Chloropicon</taxon>
    </lineage>
</organism>
<proteinExistence type="inferred from homology"/>
<comment type="subcellular location">
    <subcellularLocation>
        <location evidence="1">Nucleus envelope</location>
    </subcellularLocation>
    <subcellularLocation>
        <location evidence="4">Nucleus</location>
        <location evidence="4">Nuclear pore complex</location>
    </subcellularLocation>
</comment>
<evidence type="ECO:0000256" key="1">
    <source>
        <dbReference type="ARBA" id="ARBA00004259"/>
    </source>
</evidence>
<evidence type="ECO:0000256" key="2">
    <source>
        <dbReference type="ARBA" id="ARBA00010186"/>
    </source>
</evidence>
<reference evidence="6 7" key="1">
    <citation type="submission" date="2024-03" db="EMBL/GenBank/DDBJ databases">
        <title>Complete genome sequence of the green alga Chloropicon roscoffensis RCC1871.</title>
        <authorList>
            <person name="Lemieux C."/>
            <person name="Pombert J.-F."/>
            <person name="Otis C."/>
            <person name="Turmel M."/>
        </authorList>
    </citation>
    <scope>NUCLEOTIDE SEQUENCE [LARGE SCALE GENOMIC DNA]</scope>
    <source>
        <strain evidence="6 7">RCC1871</strain>
    </source>
</reference>
<evidence type="ECO:0000256" key="5">
    <source>
        <dbReference type="SAM" id="MobiDB-lite"/>
    </source>
</evidence>
<dbReference type="EMBL" id="CP151508">
    <property type="protein sequence ID" value="WZN63706.1"/>
    <property type="molecule type" value="Genomic_DNA"/>
</dbReference>
<evidence type="ECO:0000256" key="4">
    <source>
        <dbReference type="RuleBase" id="RU364035"/>
    </source>
</evidence>
<dbReference type="GO" id="GO:0017056">
    <property type="term" value="F:structural constituent of nuclear pore"/>
    <property type="evidence" value="ECO:0007669"/>
    <property type="project" value="InterPro"/>
</dbReference>
<dbReference type="GO" id="GO:0016973">
    <property type="term" value="P:poly(A)+ mRNA export from nucleus"/>
    <property type="evidence" value="ECO:0007669"/>
    <property type="project" value="TreeGrafter"/>
</dbReference>